<dbReference type="EMBL" id="JABEOV010000005">
    <property type="protein sequence ID" value="NNG52452.1"/>
    <property type="molecule type" value="Genomic_DNA"/>
</dbReference>
<sequence length="384" mass="40339">MVSLSARTTTQSALLTLAVATLCASEAQAKDLPGGFIQPGQATAAPRGFVEMCESGTEPGFCSPTRPLVASATLVTAGLSERAGGSAPRYPAPSSDMTSALPVLGPVSLTPAPCPPPPIDPRLGIGQRLNAHLTVFQDSAEPAADGCPPAAPSLPSAATAWPSFTPPDLVHAVARPERRVEDLALFPERSTERPSNASLWVRPAPCAPGAIASMLSAVSTQLCSFTLPETPAPPTSVPDTSTAAPSSTALPEAELRAMLKQVNHHVNSRVRQRTDAEIYGVGELWRRSGDGRNAVGDCEDLAIEKRAELIAAGFPPDRLAFAVVYSRDAGLHTVLVARTEVEDVVLDGRSPYVTNWSKVPYSWISVQSMNDPMLWYAPAHAQAA</sequence>
<dbReference type="InterPro" id="IPR010319">
    <property type="entry name" value="Transglutaminase-like_Cys_pept"/>
</dbReference>
<dbReference type="Gene3D" id="3.10.620.30">
    <property type="match status" value="1"/>
</dbReference>
<dbReference type="AlphaFoldDB" id="A0A7Y7QWZ0"/>
<keyword evidence="1" id="KW-0732">Signal</keyword>
<organism evidence="3 4">
    <name type="scientific">Sphingomonas sanguinis</name>
    <dbReference type="NCBI Taxonomy" id="33051"/>
    <lineage>
        <taxon>Bacteria</taxon>
        <taxon>Pseudomonadati</taxon>
        <taxon>Pseudomonadota</taxon>
        <taxon>Alphaproteobacteria</taxon>
        <taxon>Sphingomonadales</taxon>
        <taxon>Sphingomonadaceae</taxon>
        <taxon>Sphingomonas</taxon>
    </lineage>
</organism>
<feature type="signal peptide" evidence="1">
    <location>
        <begin position="1"/>
        <end position="29"/>
    </location>
</feature>
<feature type="chain" id="PRO_5030731876" evidence="1">
    <location>
        <begin position="30"/>
        <end position="384"/>
    </location>
</feature>
<protein>
    <submittedName>
        <fullName evidence="3">Transglutaminase-like cysteine peptidase</fullName>
    </submittedName>
</protein>
<dbReference type="Proteomes" id="UP000531581">
    <property type="component" value="Unassembled WGS sequence"/>
</dbReference>
<dbReference type="PANTHER" id="PTHR39327">
    <property type="match status" value="1"/>
</dbReference>
<gene>
    <name evidence="2" type="ORF">HKX05_03710</name>
    <name evidence="3" type="ORF">HLV41_14185</name>
</gene>
<evidence type="ECO:0000313" key="2">
    <source>
        <dbReference type="EMBL" id="NNG52452.1"/>
    </source>
</evidence>
<dbReference type="RefSeq" id="WP_082794875.1">
    <property type="nucleotide sequence ID" value="NZ_JABEOV010000005.1"/>
</dbReference>
<dbReference type="Proteomes" id="UP000557656">
    <property type="component" value="Unassembled WGS sequence"/>
</dbReference>
<evidence type="ECO:0000313" key="5">
    <source>
        <dbReference type="Proteomes" id="UP000557656"/>
    </source>
</evidence>
<dbReference type="Pfam" id="PF06035">
    <property type="entry name" value="Peptidase_C93"/>
    <property type="match status" value="1"/>
</dbReference>
<evidence type="ECO:0000256" key="1">
    <source>
        <dbReference type="SAM" id="SignalP"/>
    </source>
</evidence>
<evidence type="ECO:0000313" key="3">
    <source>
        <dbReference type="EMBL" id="NVP32198.1"/>
    </source>
</evidence>
<dbReference type="EMBL" id="JABYQV010000012">
    <property type="protein sequence ID" value="NVP32198.1"/>
    <property type="molecule type" value="Genomic_DNA"/>
</dbReference>
<evidence type="ECO:0000313" key="4">
    <source>
        <dbReference type="Proteomes" id="UP000531581"/>
    </source>
</evidence>
<keyword evidence="5" id="KW-1185">Reference proteome</keyword>
<proteinExistence type="predicted"/>
<comment type="caution">
    <text evidence="3">The sequence shown here is derived from an EMBL/GenBank/DDBJ whole genome shotgun (WGS) entry which is preliminary data.</text>
</comment>
<accession>A0A7Y7QWZ0</accession>
<name>A0A7Y7QWZ0_9SPHN</name>
<dbReference type="GeneID" id="78488249"/>
<dbReference type="PANTHER" id="PTHR39327:SF1">
    <property type="entry name" value="BLR5470 PROTEIN"/>
    <property type="match status" value="1"/>
</dbReference>
<reference evidence="4 5" key="1">
    <citation type="submission" date="2020-05" db="EMBL/GenBank/DDBJ databases">
        <title>Draft Genome Sequences of Sphingomonas sp. Isolated from the International Space Station.</title>
        <authorList>
            <person name="Bijlani S."/>
            <person name="Singh N.K."/>
            <person name="Mason C.E."/>
            <person name="Wang C.C."/>
            <person name="Venkateswaran K."/>
        </authorList>
    </citation>
    <scope>NUCLEOTIDE SEQUENCE [LARGE SCALE GENOMIC DNA]</scope>
    <source>
        <strain evidence="2 5">IIF7SW-B5</strain>
        <strain evidence="3">ISS-IIF7SWP</strain>
    </source>
</reference>